<accession>A0AAJ4ZDJ7</accession>
<evidence type="ECO:0000313" key="2">
    <source>
        <dbReference type="EMBL" id="AJC20374.1"/>
    </source>
</evidence>
<protein>
    <submittedName>
        <fullName evidence="3">Uncharacterized protein</fullName>
    </submittedName>
</protein>
<proteinExistence type="predicted"/>
<evidence type="ECO:0000313" key="4">
    <source>
        <dbReference type="Proteomes" id="UP000035086"/>
    </source>
</evidence>
<evidence type="ECO:0000313" key="5">
    <source>
        <dbReference type="Proteomes" id="UP000254589"/>
    </source>
</evidence>
<evidence type="ECO:0000313" key="3">
    <source>
        <dbReference type="EMBL" id="SUA91246.1"/>
    </source>
</evidence>
<dbReference type="Proteomes" id="UP000254589">
    <property type="component" value="Unassembled WGS sequence"/>
</dbReference>
<dbReference type="Proteomes" id="UP000035086">
    <property type="component" value="Chromosome"/>
</dbReference>
<keyword evidence="1" id="KW-0812">Transmembrane</keyword>
<feature type="transmembrane region" description="Helical" evidence="1">
    <location>
        <begin position="7"/>
        <end position="28"/>
    </location>
</feature>
<reference evidence="2" key="2">
    <citation type="submission" date="2016-11" db="EMBL/GenBank/DDBJ databases">
        <title>Complete Genome Sequencing of Pandoraea pulmonicola DSM 16583.</title>
        <authorList>
            <person name="Chan K.-G."/>
        </authorList>
    </citation>
    <scope>NUCLEOTIDE SEQUENCE</scope>
    <source>
        <strain evidence="2">DSM 16583</strain>
    </source>
</reference>
<dbReference type="EMBL" id="UGSJ01000001">
    <property type="protein sequence ID" value="SUA91246.1"/>
    <property type="molecule type" value="Genomic_DNA"/>
</dbReference>
<sequence length="645" mass="70351">MRNRQSGFFLIGATIAVAIAGALLTLSLQQQVHETRMQRAENVGSALKVIGNGVESFIVEHHGDIDRALDGKPGITLSRAGELTNVPLSRVTDARFGHVLQVRIDGVTGPPSAAAIIRMTRLPGVGDRPPLPGANYVVRIFRDVNDPNIRAVVHLDRTLRTTYGRDPDWNMLGAAVRKIGVNGGLSRDDTGRFTFPLTPTSDTTHPNTLPSTADTPGLLAVRAGYSLSPLNRYLRRDGTDEMTGPLKMGGKDIVGAGNIKLDGSLETSGGTVKAKTVDAQEDVVARRNALVGGDAARQRASAVNGNNAPGWVIAGKGIASGHVLAGSDARMVTDAKRHGEGIVAGSKGVWSYGDLWAKEDIYNEDGNLYVRRKQSNKGNVVADGSLISQGGALQLKNFRAEANTSCTGMEGGIAVNSAGRVVSCQAGRWQISLVTQIKTQTHYVDRAVKWGYREWDLSSVNDSGIRDYRFGNAKVCRLLSNQHFNPATINSAISPQYLRFDTGEYVLTVPPPVRSAMPRLTVACIYTETPSRAYATRYGGRDTYLQPSVNDHFDDDIARNFVQANPPATEYRTFTYDRFKFLAGDAGNHYALGDWDNCIIDYRYGDSWAGGELDLYPPQTYYQNAEWLFRVKKRDGRAICWRTRI</sequence>
<dbReference type="AlphaFoldDB" id="A0AAJ4ZDJ7"/>
<gene>
    <name evidence="3" type="ORF">NCTC13159_02738</name>
    <name evidence="2" type="ORF">RO07_07640</name>
</gene>
<keyword evidence="1" id="KW-0472">Membrane</keyword>
<keyword evidence="1" id="KW-1133">Transmembrane helix</keyword>
<keyword evidence="4" id="KW-1185">Reference proteome</keyword>
<dbReference type="RefSeq" id="WP_039406606.1">
    <property type="nucleotide sequence ID" value="NZ_CP010310.2"/>
</dbReference>
<dbReference type="EMBL" id="CP010310">
    <property type="protein sequence ID" value="AJC20374.1"/>
    <property type="molecule type" value="Genomic_DNA"/>
</dbReference>
<reference evidence="3 5" key="3">
    <citation type="submission" date="2018-06" db="EMBL/GenBank/DDBJ databases">
        <authorList>
            <consortium name="Pathogen Informatics"/>
            <person name="Doyle S."/>
        </authorList>
    </citation>
    <scope>NUCLEOTIDE SEQUENCE [LARGE SCALE GENOMIC DNA]</scope>
    <source>
        <strain evidence="3 5">NCTC13159</strain>
    </source>
</reference>
<dbReference type="KEGG" id="ppul:RO07_07640"/>
<organism evidence="3 5">
    <name type="scientific">Pandoraea pulmonicola</name>
    <dbReference type="NCBI Taxonomy" id="93221"/>
    <lineage>
        <taxon>Bacteria</taxon>
        <taxon>Pseudomonadati</taxon>
        <taxon>Pseudomonadota</taxon>
        <taxon>Betaproteobacteria</taxon>
        <taxon>Burkholderiales</taxon>
        <taxon>Burkholderiaceae</taxon>
        <taxon>Pandoraea</taxon>
    </lineage>
</organism>
<name>A0AAJ4ZDJ7_PANPU</name>
<evidence type="ECO:0000256" key="1">
    <source>
        <dbReference type="SAM" id="Phobius"/>
    </source>
</evidence>
<reference evidence="4" key="1">
    <citation type="submission" date="2014-12" db="EMBL/GenBank/DDBJ databases">
        <title>Complete Genome Sequencing of Pandoraea pulmonicola DSM 16583.</title>
        <authorList>
            <person name="Chan K.-G."/>
        </authorList>
    </citation>
    <scope>NUCLEOTIDE SEQUENCE [LARGE SCALE GENOMIC DNA]</scope>
    <source>
        <strain evidence="4">DSM 16583</strain>
    </source>
</reference>